<comment type="subcellular location">
    <subcellularLocation>
        <location evidence="1">Membrane</location>
        <topology evidence="1">Single-pass type I membrane protein</topology>
    </subcellularLocation>
</comment>
<keyword evidence="8" id="KW-1015">Disulfide bond</keyword>
<dbReference type="AlphaFoldDB" id="A0A7K7TKM1"/>
<dbReference type="Proteomes" id="UP000589485">
    <property type="component" value="Unassembled WGS sequence"/>
</dbReference>
<dbReference type="EMBL" id="VZSY01006081">
    <property type="protein sequence ID" value="NXA16634.1"/>
    <property type="molecule type" value="Genomic_DNA"/>
</dbReference>
<evidence type="ECO:0000256" key="4">
    <source>
        <dbReference type="ARBA" id="ARBA00022729"/>
    </source>
</evidence>
<dbReference type="GO" id="GO:0006955">
    <property type="term" value="P:immune response"/>
    <property type="evidence" value="ECO:0007669"/>
    <property type="project" value="TreeGrafter"/>
</dbReference>
<evidence type="ECO:0000256" key="6">
    <source>
        <dbReference type="ARBA" id="ARBA00022989"/>
    </source>
</evidence>
<organism evidence="12 13">
    <name type="scientific">Sapayoa aenigma</name>
    <name type="common">broad-billed sapayoa</name>
    <dbReference type="NCBI Taxonomy" id="239371"/>
    <lineage>
        <taxon>Eukaryota</taxon>
        <taxon>Metazoa</taxon>
        <taxon>Chordata</taxon>
        <taxon>Craniata</taxon>
        <taxon>Vertebrata</taxon>
        <taxon>Euteleostomi</taxon>
        <taxon>Archelosauria</taxon>
        <taxon>Archosauria</taxon>
        <taxon>Dinosauria</taxon>
        <taxon>Saurischia</taxon>
        <taxon>Theropoda</taxon>
        <taxon>Coelurosauria</taxon>
        <taxon>Aves</taxon>
        <taxon>Neognathae</taxon>
        <taxon>Neoaves</taxon>
        <taxon>Telluraves</taxon>
        <taxon>Australaves</taxon>
        <taxon>Passeriformes</taxon>
        <taxon>Tyrannidae</taxon>
        <taxon>Sapayoa</taxon>
    </lineage>
</organism>
<keyword evidence="13" id="KW-1185">Reference proteome</keyword>
<evidence type="ECO:0000313" key="12">
    <source>
        <dbReference type="EMBL" id="NXA16634.1"/>
    </source>
</evidence>
<feature type="non-terminal residue" evidence="12">
    <location>
        <position position="1"/>
    </location>
</feature>
<proteinExistence type="predicted"/>
<feature type="domain" description="MHC class I-like antigen recognition-like" evidence="11">
    <location>
        <begin position="1"/>
        <end position="77"/>
    </location>
</feature>
<comment type="caution">
    <text evidence="12">The sequence shown here is derived from an EMBL/GenBank/DDBJ whole genome shotgun (WGS) entry which is preliminary data.</text>
</comment>
<keyword evidence="3" id="KW-0812">Transmembrane</keyword>
<protein>
    <submittedName>
        <fullName evidence="12">HA1F protein</fullName>
    </submittedName>
</protein>
<evidence type="ECO:0000256" key="5">
    <source>
        <dbReference type="ARBA" id="ARBA00022859"/>
    </source>
</evidence>
<reference evidence="12 13" key="1">
    <citation type="submission" date="2019-09" db="EMBL/GenBank/DDBJ databases">
        <title>Bird 10,000 Genomes (B10K) Project - Family phase.</title>
        <authorList>
            <person name="Zhang G."/>
        </authorList>
    </citation>
    <scope>NUCLEOTIDE SEQUENCE [LARGE SCALE GENOMIC DNA]</scope>
    <source>
        <strain evidence="12">B10K-DU-030-41</strain>
        <tissue evidence="12">Muscle</tissue>
    </source>
</reference>
<dbReference type="InterPro" id="IPR037055">
    <property type="entry name" value="MHC_I-like_Ag-recog_sf"/>
</dbReference>
<feature type="non-terminal residue" evidence="12">
    <location>
        <position position="77"/>
    </location>
</feature>
<dbReference type="GO" id="GO:0002474">
    <property type="term" value="P:antigen processing and presentation of peptide antigen via MHC class I"/>
    <property type="evidence" value="ECO:0007669"/>
    <property type="project" value="UniProtKB-KW"/>
</dbReference>
<accession>A0A7K7TKM1</accession>
<dbReference type="GO" id="GO:0009897">
    <property type="term" value="C:external side of plasma membrane"/>
    <property type="evidence" value="ECO:0007669"/>
    <property type="project" value="TreeGrafter"/>
</dbReference>
<evidence type="ECO:0000256" key="2">
    <source>
        <dbReference type="ARBA" id="ARBA00022451"/>
    </source>
</evidence>
<evidence type="ECO:0000256" key="3">
    <source>
        <dbReference type="ARBA" id="ARBA00022692"/>
    </source>
</evidence>
<keyword evidence="2" id="KW-0490">MHC I</keyword>
<dbReference type="PANTHER" id="PTHR16675">
    <property type="entry name" value="MHC CLASS I-RELATED"/>
    <property type="match status" value="1"/>
</dbReference>
<evidence type="ECO:0000259" key="11">
    <source>
        <dbReference type="Pfam" id="PF00129"/>
    </source>
</evidence>
<dbReference type="SUPFAM" id="SSF54452">
    <property type="entry name" value="MHC antigen-recognition domain"/>
    <property type="match status" value="1"/>
</dbReference>
<dbReference type="PANTHER" id="PTHR16675:SF242">
    <property type="entry name" value="MAJOR HISTOCOMPATIBILITY COMPLEX CLASS I-RELATED GENE PROTEIN"/>
    <property type="match status" value="1"/>
</dbReference>
<name>A0A7K7TKM1_9TYRA</name>
<dbReference type="OrthoDB" id="8936120at2759"/>
<evidence type="ECO:0000256" key="9">
    <source>
        <dbReference type="ARBA" id="ARBA00023180"/>
    </source>
</evidence>
<evidence type="ECO:0000313" key="13">
    <source>
        <dbReference type="Proteomes" id="UP000589485"/>
    </source>
</evidence>
<sequence length="77" mass="8534">SLRYLSVAVSEPSPGVPQFMVMGLVDGIPISRYDSERGRTEPQTPWMAAGAEPGFWDGETQQNKRNQHVDTSNLETL</sequence>
<dbReference type="Gene3D" id="3.30.500.10">
    <property type="entry name" value="MHC class I-like antigen recognition-like"/>
    <property type="match status" value="1"/>
</dbReference>
<feature type="compositionally biased region" description="Polar residues" evidence="10">
    <location>
        <begin position="59"/>
        <end position="77"/>
    </location>
</feature>
<dbReference type="GO" id="GO:0005615">
    <property type="term" value="C:extracellular space"/>
    <property type="evidence" value="ECO:0007669"/>
    <property type="project" value="TreeGrafter"/>
</dbReference>
<dbReference type="Pfam" id="PF00129">
    <property type="entry name" value="MHC_I"/>
    <property type="match status" value="1"/>
</dbReference>
<keyword evidence="5" id="KW-0391">Immunity</keyword>
<feature type="region of interest" description="Disordered" evidence="10">
    <location>
        <begin position="33"/>
        <end position="77"/>
    </location>
</feature>
<keyword evidence="4" id="KW-0732">Signal</keyword>
<dbReference type="InterPro" id="IPR011162">
    <property type="entry name" value="MHC_I/II-like_Ag-recog"/>
</dbReference>
<dbReference type="GO" id="GO:0042612">
    <property type="term" value="C:MHC class I protein complex"/>
    <property type="evidence" value="ECO:0007669"/>
    <property type="project" value="UniProtKB-KW"/>
</dbReference>
<dbReference type="InterPro" id="IPR011161">
    <property type="entry name" value="MHC_I-like_Ag-recog"/>
</dbReference>
<evidence type="ECO:0000256" key="7">
    <source>
        <dbReference type="ARBA" id="ARBA00023136"/>
    </source>
</evidence>
<gene>
    <name evidence="12" type="primary">Ha1f_0</name>
    <name evidence="12" type="ORF">SAPAEN_R15285</name>
</gene>
<evidence type="ECO:0000256" key="10">
    <source>
        <dbReference type="SAM" id="MobiDB-lite"/>
    </source>
</evidence>
<dbReference type="InterPro" id="IPR050208">
    <property type="entry name" value="MHC_class-I_related"/>
</dbReference>
<evidence type="ECO:0000256" key="1">
    <source>
        <dbReference type="ARBA" id="ARBA00004479"/>
    </source>
</evidence>
<keyword evidence="9" id="KW-0325">Glycoprotein</keyword>
<evidence type="ECO:0000256" key="8">
    <source>
        <dbReference type="ARBA" id="ARBA00023157"/>
    </source>
</evidence>
<keyword evidence="7" id="KW-0472">Membrane</keyword>
<keyword evidence="6" id="KW-1133">Transmembrane helix</keyword>